<gene>
    <name evidence="5" type="ORF">CCUG60883_01825</name>
    <name evidence="4" type="ORF">CCUG60885_01567</name>
</gene>
<reference evidence="6 7" key="1">
    <citation type="journal article" date="2019" name="Sci. Rep.">
        <title>Extended insight into the Mycobacterium chelonae-abscessus complex through whole genome sequencing of Mycobacterium salmoniphilum outbreak and Mycobacterium salmoniphilum-like strains.</title>
        <authorList>
            <person name="Behra P.R.K."/>
            <person name="Das S."/>
            <person name="Pettersson B.M.F."/>
            <person name="Shirreff L."/>
            <person name="DuCote T."/>
            <person name="Jacobsson K.G."/>
            <person name="Ennis D.G."/>
            <person name="Kirsebom L.A."/>
        </authorList>
    </citation>
    <scope>NUCLEOTIDE SEQUENCE [LARGE SCALE GENOMIC DNA]</scope>
    <source>
        <strain evidence="5 6">CCUG 60883</strain>
        <strain evidence="4 7">CCUG 60885</strain>
    </source>
</reference>
<comment type="caution">
    <text evidence="4">The sequence shown here is derived from an EMBL/GenBank/DDBJ whole genome shotgun (WGS) entry which is preliminary data.</text>
</comment>
<dbReference type="SUPFAM" id="SSF55811">
    <property type="entry name" value="Nudix"/>
    <property type="match status" value="1"/>
</dbReference>
<sequence>MPTIRVSAVVLRDDRGAVLTVRKRGSTRFMLPGGKPDAGESAAQTAVREVREELSVHLEPSALQPIGVFRAAAANEPGFDVESAVFEHPPVSVSQPAAEIEELRWQLLDEPYPTDLAPLLVEHVLPILSGKRPRPEHPPQLLQGCVQLPQPVGKPQIL</sequence>
<dbReference type="Proteomes" id="UP000295685">
    <property type="component" value="Unassembled WGS sequence"/>
</dbReference>
<evidence type="ECO:0000256" key="2">
    <source>
        <dbReference type="ARBA" id="ARBA00022801"/>
    </source>
</evidence>
<dbReference type="InterPro" id="IPR015797">
    <property type="entry name" value="NUDIX_hydrolase-like_dom_sf"/>
</dbReference>
<evidence type="ECO:0000256" key="1">
    <source>
        <dbReference type="ARBA" id="ARBA00001946"/>
    </source>
</evidence>
<keyword evidence="2" id="KW-0378">Hydrolase</keyword>
<dbReference type="AlphaFoldDB" id="A0A4V3HZJ1"/>
<comment type="cofactor">
    <cofactor evidence="1">
        <name>Mg(2+)</name>
        <dbReference type="ChEBI" id="CHEBI:18420"/>
    </cofactor>
</comment>
<dbReference type="InterPro" id="IPR000086">
    <property type="entry name" value="NUDIX_hydrolase_dom"/>
</dbReference>
<evidence type="ECO:0000313" key="4">
    <source>
        <dbReference type="EMBL" id="TDZ95435.1"/>
    </source>
</evidence>
<evidence type="ECO:0000313" key="5">
    <source>
        <dbReference type="EMBL" id="TEA04531.1"/>
    </source>
</evidence>
<organism evidence="4 7">
    <name type="scientific">Mycobacteroides salmoniphilum</name>
    <dbReference type="NCBI Taxonomy" id="404941"/>
    <lineage>
        <taxon>Bacteria</taxon>
        <taxon>Bacillati</taxon>
        <taxon>Actinomycetota</taxon>
        <taxon>Actinomycetes</taxon>
        <taxon>Mycobacteriales</taxon>
        <taxon>Mycobacteriaceae</taxon>
        <taxon>Mycobacteroides</taxon>
    </lineage>
</organism>
<keyword evidence="6" id="KW-1185">Reference proteome</keyword>
<dbReference type="EMBL" id="PECM01000008">
    <property type="protein sequence ID" value="TEA04531.1"/>
    <property type="molecule type" value="Genomic_DNA"/>
</dbReference>
<dbReference type="PANTHER" id="PTHR43046">
    <property type="entry name" value="GDP-MANNOSE MANNOSYL HYDROLASE"/>
    <property type="match status" value="1"/>
</dbReference>
<dbReference type="Proteomes" id="UP000294844">
    <property type="component" value="Unassembled WGS sequence"/>
</dbReference>
<dbReference type="Gene3D" id="3.90.79.10">
    <property type="entry name" value="Nucleoside Triphosphate Pyrophosphohydrolase"/>
    <property type="match status" value="1"/>
</dbReference>
<dbReference type="EMBL" id="PECK01000003">
    <property type="protein sequence ID" value="TDZ95435.1"/>
    <property type="molecule type" value="Genomic_DNA"/>
</dbReference>
<proteinExistence type="predicted"/>
<dbReference type="CDD" id="cd04690">
    <property type="entry name" value="NUDIX_Hydrolase"/>
    <property type="match status" value="1"/>
</dbReference>
<evidence type="ECO:0000313" key="6">
    <source>
        <dbReference type="Proteomes" id="UP000294844"/>
    </source>
</evidence>
<evidence type="ECO:0000313" key="7">
    <source>
        <dbReference type="Proteomes" id="UP000295685"/>
    </source>
</evidence>
<dbReference type="GO" id="GO:0016787">
    <property type="term" value="F:hydrolase activity"/>
    <property type="evidence" value="ECO:0007669"/>
    <property type="project" value="UniProtKB-KW"/>
</dbReference>
<dbReference type="Pfam" id="PF00293">
    <property type="entry name" value="NUDIX"/>
    <property type="match status" value="1"/>
</dbReference>
<protein>
    <recommendedName>
        <fullName evidence="3">Nudix hydrolase domain-containing protein</fullName>
    </recommendedName>
</protein>
<name>A0A4V3HZJ1_9MYCO</name>
<evidence type="ECO:0000259" key="3">
    <source>
        <dbReference type="PROSITE" id="PS51462"/>
    </source>
</evidence>
<feature type="domain" description="Nudix hydrolase" evidence="3">
    <location>
        <begin position="2"/>
        <end position="133"/>
    </location>
</feature>
<accession>A0A4V3HZJ1</accession>
<dbReference type="RefSeq" id="WP_078359248.1">
    <property type="nucleotide sequence ID" value="NZ_PECK01000003.1"/>
</dbReference>
<dbReference type="PROSITE" id="PS51462">
    <property type="entry name" value="NUDIX"/>
    <property type="match status" value="1"/>
</dbReference>
<dbReference type="PANTHER" id="PTHR43046:SF2">
    <property type="entry name" value="8-OXO-DGTP DIPHOSPHATASE-RELATED"/>
    <property type="match status" value="1"/>
</dbReference>